<dbReference type="Gene3D" id="3.40.80.10">
    <property type="entry name" value="Peptidoglycan recognition protein-like"/>
    <property type="match status" value="1"/>
</dbReference>
<proteinExistence type="predicted"/>
<gene>
    <name evidence="3" type="ORF">LCGC14_0382310</name>
</gene>
<dbReference type="InterPro" id="IPR002502">
    <property type="entry name" value="Amidase_domain"/>
</dbReference>
<feature type="region of interest" description="Disordered" evidence="1">
    <location>
        <begin position="218"/>
        <end position="238"/>
    </location>
</feature>
<dbReference type="InterPro" id="IPR036505">
    <property type="entry name" value="Amidase/PGRP_sf"/>
</dbReference>
<protein>
    <recommendedName>
        <fullName evidence="2">N-acetylmuramoyl-L-alanine amidase domain-containing protein</fullName>
    </recommendedName>
</protein>
<dbReference type="Pfam" id="PF01510">
    <property type="entry name" value="Amidase_2"/>
    <property type="match status" value="1"/>
</dbReference>
<evidence type="ECO:0000313" key="3">
    <source>
        <dbReference type="EMBL" id="KKN75232.1"/>
    </source>
</evidence>
<dbReference type="EMBL" id="LAZR01000313">
    <property type="protein sequence ID" value="KKN75232.1"/>
    <property type="molecule type" value="Genomic_DNA"/>
</dbReference>
<evidence type="ECO:0000256" key="1">
    <source>
        <dbReference type="SAM" id="MobiDB-lite"/>
    </source>
</evidence>
<organism evidence="3">
    <name type="scientific">marine sediment metagenome</name>
    <dbReference type="NCBI Taxonomy" id="412755"/>
    <lineage>
        <taxon>unclassified sequences</taxon>
        <taxon>metagenomes</taxon>
        <taxon>ecological metagenomes</taxon>
    </lineage>
</organism>
<evidence type="ECO:0000259" key="2">
    <source>
        <dbReference type="Pfam" id="PF01510"/>
    </source>
</evidence>
<sequence length="238" mass="26523">MTLATRRISGNNSGLYLRPPKVVVVHSTRSGRADFSDAQELAATLAWFTNPNGASAQWVLSETERVRVVEDALIAWHSAYLNGRSWGIEMTQPTIDRPYRDGHYDNAALVGRHYVSLGVAPVWLPFWNGDDASGFVAHQDTVQGRESGKTDPGPFDRVRFIASLEDKMTDEEFLKQLNRVLSRARVVATLADGKTKQSKYHALGWWIDLLRRHHEDAAKHSAGEAHDHEIPAGRTGEA</sequence>
<comment type="caution">
    <text evidence="3">The sequence shown here is derived from an EMBL/GenBank/DDBJ whole genome shotgun (WGS) entry which is preliminary data.</text>
</comment>
<dbReference type="GO" id="GO:0008745">
    <property type="term" value="F:N-acetylmuramoyl-L-alanine amidase activity"/>
    <property type="evidence" value="ECO:0007669"/>
    <property type="project" value="InterPro"/>
</dbReference>
<dbReference type="GO" id="GO:0009253">
    <property type="term" value="P:peptidoglycan catabolic process"/>
    <property type="evidence" value="ECO:0007669"/>
    <property type="project" value="InterPro"/>
</dbReference>
<accession>A0A0F9TJY9</accession>
<reference evidence="3" key="1">
    <citation type="journal article" date="2015" name="Nature">
        <title>Complex archaea that bridge the gap between prokaryotes and eukaryotes.</title>
        <authorList>
            <person name="Spang A."/>
            <person name="Saw J.H."/>
            <person name="Jorgensen S.L."/>
            <person name="Zaremba-Niedzwiedzka K."/>
            <person name="Martijn J."/>
            <person name="Lind A.E."/>
            <person name="van Eijk R."/>
            <person name="Schleper C."/>
            <person name="Guy L."/>
            <person name="Ettema T.J."/>
        </authorList>
    </citation>
    <scope>NUCLEOTIDE SEQUENCE</scope>
</reference>
<feature type="domain" description="N-acetylmuramoyl-L-alanine amidase" evidence="2">
    <location>
        <begin position="18"/>
        <end position="154"/>
    </location>
</feature>
<dbReference type="SUPFAM" id="SSF55846">
    <property type="entry name" value="N-acetylmuramoyl-L-alanine amidase-like"/>
    <property type="match status" value="1"/>
</dbReference>
<name>A0A0F9TJY9_9ZZZZ</name>
<dbReference type="AlphaFoldDB" id="A0A0F9TJY9"/>